<reference evidence="1 2" key="2">
    <citation type="submission" date="2020-03" db="EMBL/GenBank/DDBJ databases">
        <title>Campylobacter portucalensis sp. nov., a new species of Campylobacter isolated from the reproductive tract of bulls.</title>
        <authorList>
            <person name="Silva M.F."/>
            <person name="Pereira G."/>
            <person name="Carneiro C."/>
            <person name="Hemphill A."/>
            <person name="Mateus L."/>
            <person name="Lopes-Da-Costa L."/>
            <person name="Silva E."/>
        </authorList>
    </citation>
    <scope>NUCLEOTIDE SEQUENCE [LARGE SCALE GENOMIC DNA]</scope>
    <source>
        <strain evidence="1 2">FMV-PI01</strain>
    </source>
</reference>
<evidence type="ECO:0008006" key="3">
    <source>
        <dbReference type="Google" id="ProtNLM"/>
    </source>
</evidence>
<organism evidence="1 2">
    <name type="scientific">Campylobacter portucalensis</name>
    <dbReference type="NCBI Taxonomy" id="2608384"/>
    <lineage>
        <taxon>Bacteria</taxon>
        <taxon>Pseudomonadati</taxon>
        <taxon>Campylobacterota</taxon>
        <taxon>Epsilonproteobacteria</taxon>
        <taxon>Campylobacterales</taxon>
        <taxon>Campylobacteraceae</taxon>
        <taxon>Campylobacter</taxon>
    </lineage>
</organism>
<dbReference type="RefSeq" id="WP_154570853.1">
    <property type="nucleotide sequence ID" value="NZ_VWSJ01000019.1"/>
</dbReference>
<reference evidence="1 2" key="1">
    <citation type="submission" date="2019-09" db="EMBL/GenBank/DDBJ databases">
        <authorList>
            <person name="Silva M."/>
            <person name="Pereira G."/>
            <person name="Lopes-Da-Costa L."/>
            <person name="Silva E."/>
        </authorList>
    </citation>
    <scope>NUCLEOTIDE SEQUENCE [LARGE SCALE GENOMIC DNA]</scope>
    <source>
        <strain evidence="1 2">FMV-PI01</strain>
    </source>
</reference>
<accession>A0A6L5WI46</accession>
<sequence length="71" mass="7882">MIDWINEDEAVLVHNINNNGLIDNGSEILGNNFVSNLTNSKSIDSFMLLKEFDTNKDGVINIKDSSNGKIK</sequence>
<comment type="caution">
    <text evidence="1">The sequence shown here is derived from an EMBL/GenBank/DDBJ whole genome shotgun (WGS) entry which is preliminary data.</text>
</comment>
<proteinExistence type="predicted"/>
<dbReference type="Proteomes" id="UP000476338">
    <property type="component" value="Unassembled WGS sequence"/>
</dbReference>
<evidence type="ECO:0000313" key="1">
    <source>
        <dbReference type="EMBL" id="MSN96586.1"/>
    </source>
</evidence>
<name>A0A6L5WI46_9BACT</name>
<dbReference type="AlphaFoldDB" id="A0A6L5WI46"/>
<keyword evidence="2" id="KW-1185">Reference proteome</keyword>
<gene>
    <name evidence="1" type="ORF">F1B92_05305</name>
</gene>
<evidence type="ECO:0000313" key="2">
    <source>
        <dbReference type="Proteomes" id="UP000476338"/>
    </source>
</evidence>
<protein>
    <recommendedName>
        <fullName evidence="3">EF-hand domain-containing protein</fullName>
    </recommendedName>
</protein>
<dbReference type="EMBL" id="VWSJ01000019">
    <property type="protein sequence ID" value="MSN96586.1"/>
    <property type="molecule type" value="Genomic_DNA"/>
</dbReference>